<dbReference type="AlphaFoldDB" id="A0A1S2KXG2"/>
<reference evidence="3 4" key="2">
    <citation type="journal article" date="2017" name="Genome Announc.">
        <title>Draft Genome Sequences of Four Alkaliphilic Bacteria Belonging to the Anaerobacillus Genus.</title>
        <authorList>
            <person name="Bassil N.M."/>
            <person name="Lloyd J.R."/>
        </authorList>
    </citation>
    <scope>NUCLEOTIDE SEQUENCE [LARGE SCALE GENOMIC DNA]</scope>
    <source>
        <strain evidence="3 4">NB2006</strain>
    </source>
</reference>
<keyword evidence="1" id="KW-1133">Transmembrane helix</keyword>
<proteinExistence type="predicted"/>
<feature type="transmembrane region" description="Helical" evidence="1">
    <location>
        <begin position="98"/>
        <end position="120"/>
    </location>
</feature>
<sequence>MVFLYVFLSVFGSVLLAVIFGIPVVSASGISFFPYEYFILGLTSSVGYYYFVYTKEKAFNKQHILTGFSFGILALLTVMLIQYMVIKKLFGETISALMYVNIFRYEILVFLIGSIVLPLFKIGGQIKCKACKRGYFTEELLFEVNQDYQHDVKRFIQLADNANQSELSDFIIERRLSTGFNSKIKGEETSQHSFYLLTCTNCHSQYISRGKQRDINDDDSNQSYKIVTKIHLNEKLLCNKQ</sequence>
<dbReference type="GO" id="GO:0008233">
    <property type="term" value="F:peptidase activity"/>
    <property type="evidence" value="ECO:0007669"/>
    <property type="project" value="UniProtKB-KW"/>
</dbReference>
<evidence type="ECO:0000313" key="4">
    <source>
        <dbReference type="Proteomes" id="UP000180175"/>
    </source>
</evidence>
<dbReference type="Proteomes" id="UP000180175">
    <property type="component" value="Chromosome"/>
</dbReference>
<accession>A0A1S2KXG2</accession>
<evidence type="ECO:0000313" key="3">
    <source>
        <dbReference type="EMBL" id="QOY34957.1"/>
    </source>
</evidence>
<keyword evidence="4" id="KW-1185">Reference proteome</keyword>
<feature type="transmembrane region" description="Helical" evidence="1">
    <location>
        <begin position="65"/>
        <end position="86"/>
    </location>
</feature>
<dbReference type="OrthoDB" id="2859784at2"/>
<organism evidence="2 4">
    <name type="scientific">Anaerobacillus isosaccharinicus</name>
    <dbReference type="NCBI Taxonomy" id="1532552"/>
    <lineage>
        <taxon>Bacteria</taxon>
        <taxon>Bacillati</taxon>
        <taxon>Bacillota</taxon>
        <taxon>Bacilli</taxon>
        <taxon>Bacillales</taxon>
        <taxon>Bacillaceae</taxon>
        <taxon>Anaerobacillus</taxon>
    </lineage>
</organism>
<reference evidence="2 4" key="1">
    <citation type="submission" date="2016-10" db="EMBL/GenBank/DDBJ databases">
        <title>Draft genome sequences of four alkaliphilic bacteria belonging to the Anaerobacillus genus.</title>
        <authorList>
            <person name="Bassil N.M."/>
            <person name="Lloyd J.R."/>
        </authorList>
    </citation>
    <scope>NUCLEOTIDE SEQUENCE [LARGE SCALE GENOMIC DNA]</scope>
    <source>
        <strain evidence="2 4">NB2006</strain>
    </source>
</reference>
<dbReference type="EMBL" id="LQXD01000197">
    <property type="protein sequence ID" value="OIJ04781.1"/>
    <property type="molecule type" value="Genomic_DNA"/>
</dbReference>
<name>A0A1S2KXG2_9BACI</name>
<evidence type="ECO:0000256" key="1">
    <source>
        <dbReference type="SAM" id="Phobius"/>
    </source>
</evidence>
<keyword evidence="3" id="KW-0378">Hydrolase</keyword>
<keyword evidence="1" id="KW-0812">Transmembrane</keyword>
<feature type="transmembrane region" description="Helical" evidence="1">
    <location>
        <begin position="37"/>
        <end position="53"/>
    </location>
</feature>
<evidence type="ECO:0000313" key="2">
    <source>
        <dbReference type="EMBL" id="OIJ04781.1"/>
    </source>
</evidence>
<dbReference type="EMBL" id="CP063356">
    <property type="protein sequence ID" value="QOY34957.1"/>
    <property type="molecule type" value="Genomic_DNA"/>
</dbReference>
<protein>
    <submittedName>
        <fullName evidence="3">Rhomboid family intramembrane serine protease</fullName>
    </submittedName>
</protein>
<gene>
    <name evidence="3" type="ORF">AWH56_019905</name>
    <name evidence="2" type="ORF">AWH56_22690</name>
</gene>
<dbReference type="KEGG" id="aia:AWH56_019905"/>
<dbReference type="RefSeq" id="WP_071319198.1">
    <property type="nucleotide sequence ID" value="NZ_CP063356.2"/>
</dbReference>
<reference evidence="3" key="4">
    <citation type="submission" date="2020-10" db="EMBL/GenBank/DDBJ databases">
        <authorList>
            <person name="Bassil N.M."/>
            <person name="Lloyd J.R."/>
        </authorList>
    </citation>
    <scope>NUCLEOTIDE SEQUENCE</scope>
    <source>
        <strain evidence="3">NB2006</strain>
    </source>
</reference>
<reference evidence="3 4" key="3">
    <citation type="journal article" date="2019" name="Int. J. Syst. Evol. Microbiol.">
        <title>Anaerobacillus isosaccharinicus sp. nov., an alkaliphilic bacterium which degrades isosaccharinic acid.</title>
        <authorList>
            <person name="Bassil N.M."/>
            <person name="Lloyd J.R."/>
        </authorList>
    </citation>
    <scope>NUCLEOTIDE SEQUENCE [LARGE SCALE GENOMIC DNA]</scope>
    <source>
        <strain evidence="3 4">NB2006</strain>
    </source>
</reference>
<keyword evidence="1" id="KW-0472">Membrane</keyword>
<dbReference type="GO" id="GO:0006508">
    <property type="term" value="P:proteolysis"/>
    <property type="evidence" value="ECO:0007669"/>
    <property type="project" value="UniProtKB-KW"/>
</dbReference>
<keyword evidence="3" id="KW-0645">Protease</keyword>